<protein>
    <submittedName>
        <fullName evidence="4">Aldouronate transport system substrate-binding protein</fullName>
    </submittedName>
</protein>
<comment type="caution">
    <text evidence="4">The sequence shown here is derived from an EMBL/GenBank/DDBJ whole genome shotgun (WGS) entry which is preliminary data.</text>
</comment>
<feature type="domain" description="DUF3502" evidence="3">
    <location>
        <begin position="444"/>
        <end position="510"/>
    </location>
</feature>
<evidence type="ECO:0000256" key="2">
    <source>
        <dbReference type="SAM" id="SignalP"/>
    </source>
</evidence>
<proteinExistence type="predicted"/>
<evidence type="ECO:0000256" key="1">
    <source>
        <dbReference type="SAM" id="MobiDB-lite"/>
    </source>
</evidence>
<feature type="chain" id="PRO_5045170708" evidence="2">
    <location>
        <begin position="26"/>
        <end position="514"/>
    </location>
</feature>
<dbReference type="PANTHER" id="PTHR43649:SF17">
    <property type="entry name" value="ABC TRANSPORTER SOLUTE BINDING PROTEIN-SUGAR TRANSPORT"/>
    <property type="match status" value="1"/>
</dbReference>
<sequence>MAKRKMNKSYFKSLFILILTLTVVAGCSGKTNTDPTDSAAPSPENASTSSPNSTDSSSAGMDTKEFVTLTWYMPPPLDPRPNEDKVMKYLNEILKEKINVNLVFKFVDWSTYAQKIKVSSAAGEEFDIFSDFGSIGFSQNVSSGIALELDDLLNQYGKDIIQKNPDKAWQAVTSNGKKYGIANPSAWVETPNFAFRNDIVDKYNIDYASIHNFKDLEPVLKMLKENEPDLIPYLGVFGMPQTFDKITPTIGYDTTDGKWKSLLDSKAWLDVTRIQKDWYEKGYIPKKVVEGTDSVAEFKTGRYAVTSYSIYDASFVKISTDFATPMVASPLDYKNLVTGSSIRGAINYISKTSKHPERAMMLLNLLYADKELFNKFAYGIEGQDWDYVSGKGTDNPTVKTKDQMGWAIWHPWIGSLWDQWPSNWNSQAVLDGLKSAIDKAEYSPYVGFVFDSAPVKKELAQIEAITPETRPLFMSKDLDGKIAEYKDRLNKAGLETVLAEIQKQVDAWKATGGN</sequence>
<evidence type="ECO:0000259" key="3">
    <source>
        <dbReference type="Pfam" id="PF12010"/>
    </source>
</evidence>
<organism evidence="4 5">
    <name type="scientific">Paenibacillus eucommiae</name>
    <dbReference type="NCBI Taxonomy" id="1355755"/>
    <lineage>
        <taxon>Bacteria</taxon>
        <taxon>Bacillati</taxon>
        <taxon>Bacillota</taxon>
        <taxon>Bacilli</taxon>
        <taxon>Bacillales</taxon>
        <taxon>Paenibacillaceae</taxon>
        <taxon>Paenibacillus</taxon>
    </lineage>
</organism>
<name>A0ABS4IWH3_9BACL</name>
<feature type="compositionally biased region" description="Low complexity" evidence="1">
    <location>
        <begin position="45"/>
        <end position="59"/>
    </location>
</feature>
<dbReference type="Gene3D" id="3.40.190.10">
    <property type="entry name" value="Periplasmic binding protein-like II"/>
    <property type="match status" value="1"/>
</dbReference>
<keyword evidence="2" id="KW-0732">Signal</keyword>
<keyword evidence="5" id="KW-1185">Reference proteome</keyword>
<gene>
    <name evidence="4" type="ORF">J2Z66_003548</name>
</gene>
<dbReference type="PROSITE" id="PS51257">
    <property type="entry name" value="PROKAR_LIPOPROTEIN"/>
    <property type="match status" value="1"/>
</dbReference>
<feature type="signal peptide" evidence="2">
    <location>
        <begin position="1"/>
        <end position="25"/>
    </location>
</feature>
<reference evidence="4 5" key="1">
    <citation type="submission" date="2021-03" db="EMBL/GenBank/DDBJ databases">
        <title>Genomic Encyclopedia of Type Strains, Phase IV (KMG-IV): sequencing the most valuable type-strain genomes for metagenomic binning, comparative biology and taxonomic classification.</title>
        <authorList>
            <person name="Goeker M."/>
        </authorList>
    </citation>
    <scope>NUCLEOTIDE SEQUENCE [LARGE SCALE GENOMIC DNA]</scope>
    <source>
        <strain evidence="4 5">DSM 26048</strain>
    </source>
</reference>
<feature type="region of interest" description="Disordered" evidence="1">
    <location>
        <begin position="31"/>
        <end position="60"/>
    </location>
</feature>
<dbReference type="SUPFAM" id="SSF53850">
    <property type="entry name" value="Periplasmic binding protein-like II"/>
    <property type="match status" value="1"/>
</dbReference>
<dbReference type="InterPro" id="IPR006059">
    <property type="entry name" value="SBP"/>
</dbReference>
<dbReference type="PANTHER" id="PTHR43649">
    <property type="entry name" value="ARABINOSE-BINDING PROTEIN-RELATED"/>
    <property type="match status" value="1"/>
</dbReference>
<dbReference type="Pfam" id="PF01547">
    <property type="entry name" value="SBP_bac_1"/>
    <property type="match status" value="1"/>
</dbReference>
<dbReference type="RefSeq" id="WP_209972665.1">
    <property type="nucleotide sequence ID" value="NZ_JAGGLB010000011.1"/>
</dbReference>
<accession>A0ABS4IWH3</accession>
<dbReference type="EMBL" id="JAGGLB010000011">
    <property type="protein sequence ID" value="MBP1991940.1"/>
    <property type="molecule type" value="Genomic_DNA"/>
</dbReference>
<dbReference type="InterPro" id="IPR050490">
    <property type="entry name" value="Bact_solute-bd_prot1"/>
</dbReference>
<evidence type="ECO:0000313" key="5">
    <source>
        <dbReference type="Proteomes" id="UP001519287"/>
    </source>
</evidence>
<dbReference type="InterPro" id="IPR022627">
    <property type="entry name" value="DUF3502"/>
</dbReference>
<dbReference type="Pfam" id="PF12010">
    <property type="entry name" value="DUF3502"/>
    <property type="match status" value="1"/>
</dbReference>
<dbReference type="Proteomes" id="UP001519287">
    <property type="component" value="Unassembled WGS sequence"/>
</dbReference>
<evidence type="ECO:0000313" key="4">
    <source>
        <dbReference type="EMBL" id="MBP1991940.1"/>
    </source>
</evidence>